<dbReference type="GO" id="GO:0005634">
    <property type="term" value="C:nucleus"/>
    <property type="evidence" value="ECO:0007669"/>
    <property type="project" value="UniProtKB-SubCell"/>
</dbReference>
<gene>
    <name evidence="7" type="ORF">RHGRI_017847</name>
</gene>
<proteinExistence type="predicted"/>
<evidence type="ECO:0000259" key="6">
    <source>
        <dbReference type="PROSITE" id="PS50066"/>
    </source>
</evidence>
<keyword evidence="8" id="KW-1185">Reference proteome</keyword>
<reference evidence="7 8" key="1">
    <citation type="submission" date="2020-08" db="EMBL/GenBank/DDBJ databases">
        <title>Plant Genome Project.</title>
        <authorList>
            <person name="Zhang R.-G."/>
        </authorList>
    </citation>
    <scope>NUCLEOTIDE SEQUENCE [LARGE SCALE GENOMIC DNA]</scope>
    <source>
        <strain evidence="7">WSP0</strain>
        <tissue evidence="7">Leaf</tissue>
    </source>
</reference>
<dbReference type="EMBL" id="JACTNZ010000006">
    <property type="protein sequence ID" value="KAG5545486.1"/>
    <property type="molecule type" value="Genomic_DNA"/>
</dbReference>
<keyword evidence="3" id="KW-0238">DNA-binding</keyword>
<feature type="domain" description="MADS-box" evidence="6">
    <location>
        <begin position="41"/>
        <end position="101"/>
    </location>
</feature>
<evidence type="ECO:0000313" key="8">
    <source>
        <dbReference type="Proteomes" id="UP000823749"/>
    </source>
</evidence>
<dbReference type="PANTHER" id="PTHR48019">
    <property type="entry name" value="SERUM RESPONSE FACTOR HOMOLOG"/>
    <property type="match status" value="1"/>
</dbReference>
<dbReference type="GO" id="GO:0046983">
    <property type="term" value="F:protein dimerization activity"/>
    <property type="evidence" value="ECO:0007669"/>
    <property type="project" value="InterPro"/>
</dbReference>
<evidence type="ECO:0000256" key="3">
    <source>
        <dbReference type="ARBA" id="ARBA00023125"/>
    </source>
</evidence>
<dbReference type="SMART" id="SM00432">
    <property type="entry name" value="MADS"/>
    <property type="match status" value="1"/>
</dbReference>
<organism evidence="7 8">
    <name type="scientific">Rhododendron griersonianum</name>
    <dbReference type="NCBI Taxonomy" id="479676"/>
    <lineage>
        <taxon>Eukaryota</taxon>
        <taxon>Viridiplantae</taxon>
        <taxon>Streptophyta</taxon>
        <taxon>Embryophyta</taxon>
        <taxon>Tracheophyta</taxon>
        <taxon>Spermatophyta</taxon>
        <taxon>Magnoliopsida</taxon>
        <taxon>eudicotyledons</taxon>
        <taxon>Gunneridae</taxon>
        <taxon>Pentapetalae</taxon>
        <taxon>asterids</taxon>
        <taxon>Ericales</taxon>
        <taxon>Ericaceae</taxon>
        <taxon>Ericoideae</taxon>
        <taxon>Rhodoreae</taxon>
        <taxon>Rhododendron</taxon>
    </lineage>
</organism>
<dbReference type="PRINTS" id="PR00404">
    <property type="entry name" value="MADSDOMAIN"/>
</dbReference>
<comment type="caution">
    <text evidence="7">The sequence shown here is derived from an EMBL/GenBank/DDBJ whole genome shotgun (WGS) entry which is preliminary data.</text>
</comment>
<dbReference type="AlphaFoldDB" id="A0AAV6JZB8"/>
<evidence type="ECO:0000256" key="5">
    <source>
        <dbReference type="ARBA" id="ARBA00023242"/>
    </source>
</evidence>
<keyword evidence="2" id="KW-0805">Transcription regulation</keyword>
<dbReference type="InterPro" id="IPR002100">
    <property type="entry name" value="TF_MADSbox"/>
</dbReference>
<dbReference type="Pfam" id="PF00319">
    <property type="entry name" value="SRF-TF"/>
    <property type="match status" value="1"/>
</dbReference>
<accession>A0AAV6JZB8</accession>
<name>A0AAV6JZB8_9ERIC</name>
<dbReference type="GO" id="GO:0003677">
    <property type="term" value="F:DNA binding"/>
    <property type="evidence" value="ECO:0007669"/>
    <property type="project" value="UniProtKB-KW"/>
</dbReference>
<dbReference type="SUPFAM" id="SSF55455">
    <property type="entry name" value="SRF-like"/>
    <property type="match status" value="1"/>
</dbReference>
<keyword evidence="5" id="KW-0539">Nucleus</keyword>
<evidence type="ECO:0000313" key="7">
    <source>
        <dbReference type="EMBL" id="KAG5545486.1"/>
    </source>
</evidence>
<dbReference type="Gene3D" id="3.40.1810.10">
    <property type="entry name" value="Transcription factor, MADS-box"/>
    <property type="match status" value="1"/>
</dbReference>
<dbReference type="InterPro" id="IPR050142">
    <property type="entry name" value="MADS-box/MEF2_TF"/>
</dbReference>
<sequence length="275" mass="31787">MENLLVTELAREEETYKLIYSHGPHLFFITFLLDFPFTTSMGRNKLSVRKIDNQTSRQVMYSKRKDAIVKKASELSVLCDTDVGLLMFSPTGRFTSFASNGRVEDIFLRFISRPDQLKGGPILDEEYLSGRLKELKQEGEMLEKIAKSDFLKSGTAKPHEKFYLVALEKTLNKLNRQQREMQEKMRYYNPNVDNIDSLFEAGVYQQFLENAIERVEQSKIASFNVREEDPNTDESANSNIIRNLSSDEQYPEEAYSPGPHLSLQFLKAQKNWNLA</sequence>
<dbReference type="PROSITE" id="PS50066">
    <property type="entry name" value="MADS_BOX_2"/>
    <property type="match status" value="1"/>
</dbReference>
<protein>
    <recommendedName>
        <fullName evidence="6">MADS-box domain-containing protein</fullName>
    </recommendedName>
</protein>
<evidence type="ECO:0000256" key="2">
    <source>
        <dbReference type="ARBA" id="ARBA00023015"/>
    </source>
</evidence>
<keyword evidence="4" id="KW-0804">Transcription</keyword>
<evidence type="ECO:0000256" key="1">
    <source>
        <dbReference type="ARBA" id="ARBA00004123"/>
    </source>
</evidence>
<dbReference type="Proteomes" id="UP000823749">
    <property type="component" value="Chromosome 6"/>
</dbReference>
<evidence type="ECO:0000256" key="4">
    <source>
        <dbReference type="ARBA" id="ARBA00023163"/>
    </source>
</evidence>
<comment type="subcellular location">
    <subcellularLocation>
        <location evidence="1">Nucleus</location>
    </subcellularLocation>
</comment>
<dbReference type="InterPro" id="IPR036879">
    <property type="entry name" value="TF_MADSbox_sf"/>
</dbReference>